<evidence type="ECO:0000259" key="1">
    <source>
        <dbReference type="PROSITE" id="PS50206"/>
    </source>
</evidence>
<dbReference type="Pfam" id="PF00753">
    <property type="entry name" value="Lactamase_B"/>
    <property type="match status" value="1"/>
</dbReference>
<dbReference type="CDD" id="cd07724">
    <property type="entry name" value="POD-like_MBL-fold"/>
    <property type="match status" value="1"/>
</dbReference>
<keyword evidence="3" id="KW-1185">Reference proteome</keyword>
<dbReference type="PROSITE" id="PS50206">
    <property type="entry name" value="RHODANESE_3"/>
    <property type="match status" value="1"/>
</dbReference>
<dbReference type="RefSeq" id="WP_191273600.1">
    <property type="nucleotide sequence ID" value="NZ_BNDS01000010.1"/>
</dbReference>
<accession>A0ABQ3N5L5</accession>
<dbReference type="InterPro" id="IPR036866">
    <property type="entry name" value="RibonucZ/Hydroxyglut_hydro"/>
</dbReference>
<evidence type="ECO:0000313" key="3">
    <source>
        <dbReference type="Proteomes" id="UP000637074"/>
    </source>
</evidence>
<name>A0ABQ3N5L5_9BACI</name>
<dbReference type="InterPro" id="IPR036873">
    <property type="entry name" value="Rhodanese-like_dom_sf"/>
</dbReference>
<feature type="domain" description="Rhodanese" evidence="1">
    <location>
        <begin position="17"/>
        <end position="112"/>
    </location>
</feature>
<dbReference type="PANTHER" id="PTHR43084">
    <property type="entry name" value="PERSULFIDE DIOXYGENASE ETHE1"/>
    <property type="match status" value="1"/>
</dbReference>
<dbReference type="InterPro" id="IPR001763">
    <property type="entry name" value="Rhodanese-like_dom"/>
</dbReference>
<dbReference type="SMART" id="SM00849">
    <property type="entry name" value="Lactamase_B"/>
    <property type="match status" value="1"/>
</dbReference>
<proteinExistence type="predicted"/>
<dbReference type="Pfam" id="PF00581">
    <property type="entry name" value="Rhodanese"/>
    <property type="match status" value="1"/>
</dbReference>
<dbReference type="InterPro" id="IPR001279">
    <property type="entry name" value="Metallo-B-lactamas"/>
</dbReference>
<dbReference type="SUPFAM" id="SSF52821">
    <property type="entry name" value="Rhodanese/Cell cycle control phosphatase"/>
    <property type="match status" value="1"/>
</dbReference>
<evidence type="ECO:0000313" key="2">
    <source>
        <dbReference type="EMBL" id="GHH99135.1"/>
    </source>
</evidence>
<dbReference type="InterPro" id="IPR044528">
    <property type="entry name" value="POD-like_MBL-fold"/>
</dbReference>
<protein>
    <recommendedName>
        <fullName evidence="1">Rhodanese domain-containing protein</fullName>
    </recommendedName>
</protein>
<organism evidence="2 3">
    <name type="scientific">Neobacillus kokaensis</name>
    <dbReference type="NCBI Taxonomy" id="2759023"/>
    <lineage>
        <taxon>Bacteria</taxon>
        <taxon>Bacillati</taxon>
        <taxon>Bacillota</taxon>
        <taxon>Bacilli</taxon>
        <taxon>Bacillales</taxon>
        <taxon>Bacillaceae</taxon>
        <taxon>Neobacillus</taxon>
    </lineage>
</organism>
<comment type="caution">
    <text evidence="2">The sequence shown here is derived from an EMBL/GenBank/DDBJ whole genome shotgun (WGS) entry which is preliminary data.</text>
</comment>
<dbReference type="Gene3D" id="3.60.15.10">
    <property type="entry name" value="Ribonuclease Z/Hydroxyacylglutathione hydrolase-like"/>
    <property type="match status" value="1"/>
</dbReference>
<dbReference type="SMART" id="SM00450">
    <property type="entry name" value="RHOD"/>
    <property type="match status" value="1"/>
</dbReference>
<reference evidence="2 3" key="1">
    <citation type="journal article" date="2022" name="Int. J. Syst. Evol. Microbiol.">
        <title>Neobacillus kokaensis sp. nov., isolated from soil.</title>
        <authorList>
            <person name="Yuki K."/>
            <person name="Matsubara H."/>
            <person name="Yamaguchi S."/>
        </authorList>
    </citation>
    <scope>NUCLEOTIDE SEQUENCE [LARGE SCALE GENOMIC DNA]</scope>
    <source>
        <strain evidence="2 3">LOB 377</strain>
    </source>
</reference>
<dbReference type="InterPro" id="IPR051682">
    <property type="entry name" value="Mito_Persulfide_Diox"/>
</dbReference>
<dbReference type="Gene3D" id="3.40.250.10">
    <property type="entry name" value="Rhodanese-like domain"/>
    <property type="match status" value="1"/>
</dbReference>
<sequence>MTVTVMTAREVTKKIFNKEELFILDVRNESDFQDWKIEGENFDYLNVPYFELLDGVEGILDKIPADKKILVVCAKEGSSIMVAEMLSEAGLTISYLEGGMKTWSEYLEPVKVGDLNDGGEIYQFVRIGKGCLSYMVVSNGEAALIDATRMTKTYIHFAESIGVKIKHVFDTHLHADHISGGRIIAEKTGAQYWLPPKDAAEVTFEYQPLQDGNDVTIGKTKINIHALYSPGHTIGSTSFVVDKKYLLSGDILFIDSIGRPDLAGKAEDWVGDLRETLYKRYRELSEELLVLPAHFMIIDELNKDGTVAEKLGTLFTKNHGLNIDDEVEFRKLVTENLPPQPNAYQEIRETNMGKINPDLDQQREMEIGPNRCAVR</sequence>
<gene>
    <name evidence="2" type="primary">yrkH</name>
    <name evidence="2" type="ORF">AM1BK_26780</name>
</gene>
<dbReference type="Proteomes" id="UP000637074">
    <property type="component" value="Unassembled WGS sequence"/>
</dbReference>
<dbReference type="EMBL" id="BNDS01000010">
    <property type="protein sequence ID" value="GHH99135.1"/>
    <property type="molecule type" value="Genomic_DNA"/>
</dbReference>
<dbReference type="PANTHER" id="PTHR43084:SF7">
    <property type="entry name" value="BETA-LACTAMASE DOMAIN PROTEIN"/>
    <property type="match status" value="1"/>
</dbReference>
<dbReference type="SUPFAM" id="SSF56281">
    <property type="entry name" value="Metallo-hydrolase/oxidoreductase"/>
    <property type="match status" value="1"/>
</dbReference>